<proteinExistence type="predicted"/>
<gene>
    <name evidence="1" type="ORF">PHYPA_019235</name>
</gene>
<dbReference type="Gramene" id="Pp3c15_3170V3.1">
    <property type="protein sequence ID" value="PAC:32928096.CDS.1"/>
    <property type="gene ID" value="Pp3c15_3170"/>
</dbReference>
<organism evidence="1">
    <name type="scientific">Physcomitrium patens</name>
    <name type="common">Spreading-leaved earth moss</name>
    <name type="synonym">Physcomitrella patens</name>
    <dbReference type="NCBI Taxonomy" id="3218"/>
    <lineage>
        <taxon>Eukaryota</taxon>
        <taxon>Viridiplantae</taxon>
        <taxon>Streptophyta</taxon>
        <taxon>Embryophyta</taxon>
        <taxon>Bryophyta</taxon>
        <taxon>Bryophytina</taxon>
        <taxon>Bryopsida</taxon>
        <taxon>Funariidae</taxon>
        <taxon>Funariales</taxon>
        <taxon>Funariaceae</taxon>
        <taxon>Physcomitrium</taxon>
    </lineage>
</organism>
<evidence type="ECO:0000313" key="1">
    <source>
        <dbReference type="EMBL" id="PNR38957.1"/>
    </source>
</evidence>
<reference evidence="2" key="3">
    <citation type="submission" date="2020-12" db="UniProtKB">
        <authorList>
            <consortium name="EnsemblPlants"/>
        </authorList>
    </citation>
    <scope>IDENTIFICATION</scope>
</reference>
<evidence type="ECO:0000313" key="3">
    <source>
        <dbReference type="Proteomes" id="UP000006727"/>
    </source>
</evidence>
<dbReference type="Proteomes" id="UP000006727">
    <property type="component" value="Chromosome 15"/>
</dbReference>
<reference evidence="1 3" key="2">
    <citation type="journal article" date="2018" name="Plant J.">
        <title>The Physcomitrella patens chromosome-scale assembly reveals moss genome structure and evolution.</title>
        <authorList>
            <person name="Lang D."/>
            <person name="Ullrich K.K."/>
            <person name="Murat F."/>
            <person name="Fuchs J."/>
            <person name="Jenkins J."/>
            <person name="Haas F.B."/>
            <person name="Piednoel M."/>
            <person name="Gundlach H."/>
            <person name="Van Bel M."/>
            <person name="Meyberg R."/>
            <person name="Vives C."/>
            <person name="Morata J."/>
            <person name="Symeonidi A."/>
            <person name="Hiss M."/>
            <person name="Muchero W."/>
            <person name="Kamisugi Y."/>
            <person name="Saleh O."/>
            <person name="Blanc G."/>
            <person name="Decker E.L."/>
            <person name="van Gessel N."/>
            <person name="Grimwood J."/>
            <person name="Hayes R.D."/>
            <person name="Graham S.W."/>
            <person name="Gunter L.E."/>
            <person name="McDaniel S.F."/>
            <person name="Hoernstein S.N.W."/>
            <person name="Larsson A."/>
            <person name="Li F.W."/>
            <person name="Perroud P.F."/>
            <person name="Phillips J."/>
            <person name="Ranjan P."/>
            <person name="Rokshar D.S."/>
            <person name="Rothfels C.J."/>
            <person name="Schneider L."/>
            <person name="Shu S."/>
            <person name="Stevenson D.W."/>
            <person name="Thummler F."/>
            <person name="Tillich M."/>
            <person name="Villarreal Aguilar J.C."/>
            <person name="Widiez T."/>
            <person name="Wong G.K."/>
            <person name="Wymore A."/>
            <person name="Zhang Y."/>
            <person name="Zimmer A.D."/>
            <person name="Quatrano R.S."/>
            <person name="Mayer K.F.X."/>
            <person name="Goodstein D."/>
            <person name="Casacuberta J.M."/>
            <person name="Vandepoele K."/>
            <person name="Reski R."/>
            <person name="Cuming A.C."/>
            <person name="Tuskan G.A."/>
            <person name="Maumus F."/>
            <person name="Salse J."/>
            <person name="Schmutz J."/>
            <person name="Rensing S.A."/>
        </authorList>
    </citation>
    <scope>NUCLEOTIDE SEQUENCE [LARGE SCALE GENOMIC DNA]</scope>
    <source>
        <strain evidence="2 3">cv. Gransden 2004</strain>
    </source>
</reference>
<protein>
    <submittedName>
        <fullName evidence="1 2">Uncharacterized protein</fullName>
    </submittedName>
</protein>
<sequence length="61" mass="7126">MYILYDGRFSNQNAYKKKHLSIQYVILIRKSDSTSEFASAAQSWTVTAEKILNYRHLLCLP</sequence>
<keyword evidence="3" id="KW-1185">Reference proteome</keyword>
<reference evidence="1 3" key="1">
    <citation type="journal article" date="2008" name="Science">
        <title>The Physcomitrella genome reveals evolutionary insights into the conquest of land by plants.</title>
        <authorList>
            <person name="Rensing S."/>
            <person name="Lang D."/>
            <person name="Zimmer A."/>
            <person name="Terry A."/>
            <person name="Salamov A."/>
            <person name="Shapiro H."/>
            <person name="Nishiyama T."/>
            <person name="Perroud P.-F."/>
            <person name="Lindquist E."/>
            <person name="Kamisugi Y."/>
            <person name="Tanahashi T."/>
            <person name="Sakakibara K."/>
            <person name="Fujita T."/>
            <person name="Oishi K."/>
            <person name="Shin-I T."/>
            <person name="Kuroki Y."/>
            <person name="Toyoda A."/>
            <person name="Suzuki Y."/>
            <person name="Hashimoto A."/>
            <person name="Yamaguchi K."/>
            <person name="Sugano A."/>
            <person name="Kohara Y."/>
            <person name="Fujiyama A."/>
            <person name="Anterola A."/>
            <person name="Aoki S."/>
            <person name="Ashton N."/>
            <person name="Barbazuk W.B."/>
            <person name="Barker E."/>
            <person name="Bennetzen J."/>
            <person name="Bezanilla M."/>
            <person name="Blankenship R."/>
            <person name="Cho S.H."/>
            <person name="Dutcher S."/>
            <person name="Estelle M."/>
            <person name="Fawcett J.A."/>
            <person name="Gundlach H."/>
            <person name="Hanada K."/>
            <person name="Heyl A."/>
            <person name="Hicks K.A."/>
            <person name="Hugh J."/>
            <person name="Lohr M."/>
            <person name="Mayer K."/>
            <person name="Melkozernov A."/>
            <person name="Murata T."/>
            <person name="Nelson D."/>
            <person name="Pils B."/>
            <person name="Prigge M."/>
            <person name="Reiss B."/>
            <person name="Renner T."/>
            <person name="Rombauts S."/>
            <person name="Rushton P."/>
            <person name="Sanderfoot A."/>
            <person name="Schween G."/>
            <person name="Shiu S.-H."/>
            <person name="Stueber K."/>
            <person name="Theodoulou F.L."/>
            <person name="Tu H."/>
            <person name="Van de Peer Y."/>
            <person name="Verrier P.J."/>
            <person name="Waters E."/>
            <person name="Wood A."/>
            <person name="Yang L."/>
            <person name="Cove D."/>
            <person name="Cuming A."/>
            <person name="Hasebe M."/>
            <person name="Lucas S."/>
            <person name="Mishler D.B."/>
            <person name="Reski R."/>
            <person name="Grigoriev I."/>
            <person name="Quatrano R.S."/>
            <person name="Boore J.L."/>
        </authorList>
    </citation>
    <scope>NUCLEOTIDE SEQUENCE [LARGE SCALE GENOMIC DNA]</scope>
    <source>
        <strain evidence="2 3">cv. Gransden 2004</strain>
    </source>
</reference>
<dbReference type="InParanoid" id="A0A2K1JBR4"/>
<dbReference type="EnsemblPlants" id="Pp3c15_3170V3.1">
    <property type="protein sequence ID" value="PAC:32928096.CDS.1"/>
    <property type="gene ID" value="Pp3c15_3170"/>
</dbReference>
<dbReference type="EMBL" id="ABEU02000015">
    <property type="protein sequence ID" value="PNR38957.1"/>
    <property type="molecule type" value="Genomic_DNA"/>
</dbReference>
<accession>A0A2K1JBR4</accession>
<evidence type="ECO:0000313" key="2">
    <source>
        <dbReference type="EnsemblPlants" id="PAC:32928096.CDS.1"/>
    </source>
</evidence>
<dbReference type="AlphaFoldDB" id="A0A2K1JBR4"/>
<name>A0A2K1JBR4_PHYPA</name>